<dbReference type="InterPro" id="IPR015300">
    <property type="entry name" value="DNA-bd_pseudobarrel_sf"/>
</dbReference>
<keyword evidence="3" id="KW-0238">DNA-binding</keyword>
<organism evidence="8 9">
    <name type="scientific">Rhynchospora breviuscula</name>
    <dbReference type="NCBI Taxonomy" id="2022672"/>
    <lineage>
        <taxon>Eukaryota</taxon>
        <taxon>Viridiplantae</taxon>
        <taxon>Streptophyta</taxon>
        <taxon>Embryophyta</taxon>
        <taxon>Tracheophyta</taxon>
        <taxon>Spermatophyta</taxon>
        <taxon>Magnoliopsida</taxon>
        <taxon>Liliopsida</taxon>
        <taxon>Poales</taxon>
        <taxon>Cyperaceae</taxon>
        <taxon>Cyperoideae</taxon>
        <taxon>Rhynchosporeae</taxon>
        <taxon>Rhynchospora</taxon>
    </lineage>
</organism>
<evidence type="ECO:0000256" key="5">
    <source>
        <dbReference type="ARBA" id="ARBA00023242"/>
    </source>
</evidence>
<dbReference type="Gene3D" id="2.40.330.10">
    <property type="entry name" value="DNA-binding pseudobarrel domain"/>
    <property type="match status" value="2"/>
</dbReference>
<name>A0A9Q0CAD8_9POAL</name>
<dbReference type="CDD" id="cd10017">
    <property type="entry name" value="B3_DNA"/>
    <property type="match status" value="2"/>
</dbReference>
<dbReference type="PANTHER" id="PTHR31391">
    <property type="entry name" value="B3 DOMAIN-CONTAINING PROTEIN OS11G0197600-RELATED"/>
    <property type="match status" value="1"/>
</dbReference>
<evidence type="ECO:0000313" key="9">
    <source>
        <dbReference type="Proteomes" id="UP001151287"/>
    </source>
</evidence>
<dbReference type="SUPFAM" id="SSF101936">
    <property type="entry name" value="DNA-binding pseudobarrel domain"/>
    <property type="match status" value="2"/>
</dbReference>
<dbReference type="OrthoDB" id="1666376at2759"/>
<gene>
    <name evidence="8" type="ORF">LUZ63_014312</name>
</gene>
<keyword evidence="5" id="KW-0539">Nucleus</keyword>
<dbReference type="InterPro" id="IPR003340">
    <property type="entry name" value="B3_DNA-bd"/>
</dbReference>
<dbReference type="SMART" id="SM01019">
    <property type="entry name" value="B3"/>
    <property type="match status" value="2"/>
</dbReference>
<dbReference type="PROSITE" id="PS50863">
    <property type="entry name" value="B3"/>
    <property type="match status" value="2"/>
</dbReference>
<feature type="compositionally biased region" description="Acidic residues" evidence="6">
    <location>
        <begin position="104"/>
        <end position="116"/>
    </location>
</feature>
<feature type="domain" description="TF-B3" evidence="7">
    <location>
        <begin position="294"/>
        <end position="392"/>
    </location>
</feature>
<evidence type="ECO:0000256" key="2">
    <source>
        <dbReference type="ARBA" id="ARBA00023015"/>
    </source>
</evidence>
<feature type="region of interest" description="Disordered" evidence="6">
    <location>
        <begin position="234"/>
        <end position="254"/>
    </location>
</feature>
<evidence type="ECO:0000259" key="7">
    <source>
        <dbReference type="PROSITE" id="PS50863"/>
    </source>
</evidence>
<keyword evidence="2" id="KW-0805">Transcription regulation</keyword>
<dbReference type="EMBL" id="JAMQYH010000004">
    <property type="protein sequence ID" value="KAJ1690157.1"/>
    <property type="molecule type" value="Genomic_DNA"/>
</dbReference>
<keyword evidence="4" id="KW-0804">Transcription</keyword>
<accession>A0A9Q0CAD8</accession>
<evidence type="ECO:0000256" key="6">
    <source>
        <dbReference type="SAM" id="MobiDB-lite"/>
    </source>
</evidence>
<evidence type="ECO:0000256" key="4">
    <source>
        <dbReference type="ARBA" id="ARBA00023163"/>
    </source>
</evidence>
<evidence type="ECO:0000313" key="8">
    <source>
        <dbReference type="EMBL" id="KAJ1690157.1"/>
    </source>
</evidence>
<evidence type="ECO:0000256" key="1">
    <source>
        <dbReference type="ARBA" id="ARBA00004123"/>
    </source>
</evidence>
<feature type="domain" description="TF-B3" evidence="7">
    <location>
        <begin position="1"/>
        <end position="93"/>
    </location>
</feature>
<dbReference type="GO" id="GO:0005634">
    <property type="term" value="C:nucleus"/>
    <property type="evidence" value="ECO:0007669"/>
    <property type="project" value="UniProtKB-SubCell"/>
</dbReference>
<dbReference type="Pfam" id="PF02362">
    <property type="entry name" value="B3"/>
    <property type="match status" value="2"/>
</dbReference>
<feature type="region of interest" description="Disordered" evidence="6">
    <location>
        <begin position="101"/>
        <end position="122"/>
    </location>
</feature>
<dbReference type="GO" id="GO:0003677">
    <property type="term" value="F:DNA binding"/>
    <property type="evidence" value="ECO:0007669"/>
    <property type="project" value="UniProtKB-KW"/>
</dbReference>
<dbReference type="InterPro" id="IPR044837">
    <property type="entry name" value="REM16-like"/>
</dbReference>
<proteinExistence type="predicted"/>
<reference evidence="8" key="1">
    <citation type="journal article" date="2022" name="Cell">
        <title>Repeat-based holocentromeres influence genome architecture and karyotype evolution.</title>
        <authorList>
            <person name="Hofstatter P.G."/>
            <person name="Thangavel G."/>
            <person name="Lux T."/>
            <person name="Neumann P."/>
            <person name="Vondrak T."/>
            <person name="Novak P."/>
            <person name="Zhang M."/>
            <person name="Costa L."/>
            <person name="Castellani M."/>
            <person name="Scott A."/>
            <person name="Toegelov H."/>
            <person name="Fuchs J."/>
            <person name="Mata-Sucre Y."/>
            <person name="Dias Y."/>
            <person name="Vanzela A.L.L."/>
            <person name="Huettel B."/>
            <person name="Almeida C.C.S."/>
            <person name="Simkova H."/>
            <person name="Souza G."/>
            <person name="Pedrosa-Harand A."/>
            <person name="Macas J."/>
            <person name="Mayer K.F.X."/>
            <person name="Houben A."/>
            <person name="Marques A."/>
        </authorList>
    </citation>
    <scope>NUCLEOTIDE SEQUENCE</scope>
    <source>
        <strain evidence="8">RhyBre1mFocal</strain>
    </source>
</reference>
<dbReference type="AlphaFoldDB" id="A0A9Q0CAD8"/>
<comment type="caution">
    <text evidence="8">The sequence shown here is derived from an EMBL/GenBank/DDBJ whole genome shotgun (WGS) entry which is preliminary data.</text>
</comment>
<comment type="subcellular location">
    <subcellularLocation>
        <location evidence="1">Nucleus</location>
    </subcellularLocation>
</comment>
<dbReference type="Proteomes" id="UP001151287">
    <property type="component" value="Unassembled WGS sequence"/>
</dbReference>
<keyword evidence="9" id="KW-1185">Reference proteome</keyword>
<dbReference type="PANTHER" id="PTHR31391:SF4">
    <property type="entry name" value="B3 DOMAIN-CONTAINING PROTEIN OS03G0184500"/>
    <property type="match status" value="1"/>
</dbReference>
<protein>
    <recommendedName>
        <fullName evidence="7">TF-B3 domain-containing protein</fullName>
    </recommendedName>
</protein>
<evidence type="ECO:0000256" key="3">
    <source>
        <dbReference type="ARBA" id="ARBA00023125"/>
    </source>
</evidence>
<sequence>MYFHKRMTGFYMHSVCLPENVTKHFSSLVGKFLKFKCPGGDTWQVELIKAGDKLVLEAGWNKFAGSNNVWQDDLLTFKLVSGSTFEVRIFDSLGWEICGSSGEEKEEEDEEEEEATNDVSIGKAHEFQVQEGSMSHASSRIKTATGKDCTSAKSALNLHAGKKRSSSHNQNSFPLQKRLKTSNCPSLCPEDEKVVRKEVPRSSQEKEEEFLEELEEARRNDLLATAHPNLLAGKKGLQEYGPSETKSPKENHSRDCGVPVDFVCGQFRWRTMTDEQKTRANSLAVEINAGNPAFLHVLQKSCLAKKPSIYIPKEFSAKYLPDQNQTILLRRPEKESIWLANYYFCPRRQRIESRSLFKFMQENNLQEGDICMFELDTSADQTTFTVHVSRAT</sequence>